<dbReference type="InterPro" id="IPR011006">
    <property type="entry name" value="CheY-like_superfamily"/>
</dbReference>
<dbReference type="PROSITE" id="PS50110">
    <property type="entry name" value="RESPONSE_REGULATORY"/>
    <property type="match status" value="1"/>
</dbReference>
<comment type="caution">
    <text evidence="8">The sequence shown here is derived from an EMBL/GenBank/DDBJ whole genome shotgun (WGS) entry which is preliminary data.</text>
</comment>
<dbReference type="RefSeq" id="WP_106392567.1">
    <property type="nucleotide sequence ID" value="NZ_PVNK01000149.1"/>
</dbReference>
<dbReference type="GO" id="GO:0006355">
    <property type="term" value="P:regulation of DNA-templated transcription"/>
    <property type="evidence" value="ECO:0007669"/>
    <property type="project" value="TreeGrafter"/>
</dbReference>
<evidence type="ECO:0000256" key="6">
    <source>
        <dbReference type="PROSITE-ProRule" id="PRU00169"/>
    </source>
</evidence>
<dbReference type="FunFam" id="3.40.50.2300:FF:000001">
    <property type="entry name" value="DNA-binding response regulator PhoB"/>
    <property type="match status" value="1"/>
</dbReference>
<dbReference type="SUPFAM" id="SSF52172">
    <property type="entry name" value="CheY-like"/>
    <property type="match status" value="1"/>
</dbReference>
<dbReference type="PANTHER" id="PTHR48111">
    <property type="entry name" value="REGULATOR OF RPOS"/>
    <property type="match status" value="1"/>
</dbReference>
<feature type="modified residue" description="4-aspartylphosphate" evidence="6">
    <location>
        <position position="60"/>
    </location>
</feature>
<dbReference type="GO" id="GO:0000156">
    <property type="term" value="F:phosphorelay response regulator activity"/>
    <property type="evidence" value="ECO:0007669"/>
    <property type="project" value="TreeGrafter"/>
</dbReference>
<evidence type="ECO:0000256" key="3">
    <source>
        <dbReference type="ARBA" id="ARBA00023015"/>
    </source>
</evidence>
<evidence type="ECO:0000256" key="5">
    <source>
        <dbReference type="ARBA" id="ARBA00023163"/>
    </source>
</evidence>
<dbReference type="EMBL" id="PVNK01000149">
    <property type="protein sequence ID" value="PRP97704.1"/>
    <property type="molecule type" value="Genomic_DNA"/>
</dbReference>
<keyword evidence="1 6" id="KW-0597">Phosphoprotein</keyword>
<keyword evidence="5" id="KW-0804">Transcription</keyword>
<name>A0A2S9XXY6_9BACT</name>
<dbReference type="Gene3D" id="3.40.50.2300">
    <property type="match status" value="1"/>
</dbReference>
<dbReference type="CDD" id="cd17574">
    <property type="entry name" value="REC_OmpR"/>
    <property type="match status" value="1"/>
</dbReference>
<dbReference type="OrthoDB" id="9788090at2"/>
<dbReference type="InterPro" id="IPR039420">
    <property type="entry name" value="WalR-like"/>
</dbReference>
<dbReference type="Proteomes" id="UP000237968">
    <property type="component" value="Unassembled WGS sequence"/>
</dbReference>
<evidence type="ECO:0000259" key="7">
    <source>
        <dbReference type="PROSITE" id="PS50110"/>
    </source>
</evidence>
<keyword evidence="4" id="KW-0238">DNA-binding</keyword>
<accession>A0A2S9XXY6</accession>
<evidence type="ECO:0000313" key="9">
    <source>
        <dbReference type="Proteomes" id="UP000237968"/>
    </source>
</evidence>
<evidence type="ECO:0000256" key="1">
    <source>
        <dbReference type="ARBA" id="ARBA00022553"/>
    </source>
</evidence>
<protein>
    <submittedName>
        <fullName evidence="8">Transcriptional regulatory protein YycF</fullName>
    </submittedName>
</protein>
<dbReference type="PANTHER" id="PTHR48111:SF1">
    <property type="entry name" value="TWO-COMPONENT RESPONSE REGULATOR ORR33"/>
    <property type="match status" value="1"/>
</dbReference>
<dbReference type="Pfam" id="PF00072">
    <property type="entry name" value="Response_reg"/>
    <property type="match status" value="1"/>
</dbReference>
<proteinExistence type="predicted"/>
<organism evidence="8 9">
    <name type="scientific">Enhygromyxa salina</name>
    <dbReference type="NCBI Taxonomy" id="215803"/>
    <lineage>
        <taxon>Bacteria</taxon>
        <taxon>Pseudomonadati</taxon>
        <taxon>Myxococcota</taxon>
        <taxon>Polyangia</taxon>
        <taxon>Nannocystales</taxon>
        <taxon>Nannocystaceae</taxon>
        <taxon>Enhygromyxa</taxon>
    </lineage>
</organism>
<dbReference type="GO" id="GO:0005829">
    <property type="term" value="C:cytosol"/>
    <property type="evidence" value="ECO:0007669"/>
    <property type="project" value="TreeGrafter"/>
</dbReference>
<keyword evidence="3" id="KW-0805">Transcription regulation</keyword>
<evidence type="ECO:0000256" key="4">
    <source>
        <dbReference type="ARBA" id="ARBA00023125"/>
    </source>
</evidence>
<evidence type="ECO:0000313" key="8">
    <source>
        <dbReference type="EMBL" id="PRP97704.1"/>
    </source>
</evidence>
<feature type="domain" description="Response regulatory" evidence="7">
    <location>
        <begin position="11"/>
        <end position="127"/>
    </location>
</feature>
<sequence>MTASAQSKGASLLVVDDNEDNLDMLSRRLRRRGYEVEAARSGIEALDAIDARRFDVILLDVMMPGVNGLEVLQKVRQRFSKTQLPVLMATARGDSEDVVEALQLGANDYVVKPLDLAELVAALEVALGHSTGAERSIP</sequence>
<gene>
    <name evidence="8" type="primary">yycF_1</name>
    <name evidence="8" type="ORF">ENSA5_32130</name>
</gene>
<dbReference type="SMART" id="SM00448">
    <property type="entry name" value="REC"/>
    <property type="match status" value="1"/>
</dbReference>
<dbReference type="AlphaFoldDB" id="A0A2S9XXY6"/>
<dbReference type="GO" id="GO:0032993">
    <property type="term" value="C:protein-DNA complex"/>
    <property type="evidence" value="ECO:0007669"/>
    <property type="project" value="TreeGrafter"/>
</dbReference>
<keyword evidence="9" id="KW-1185">Reference proteome</keyword>
<dbReference type="GO" id="GO:0000976">
    <property type="term" value="F:transcription cis-regulatory region binding"/>
    <property type="evidence" value="ECO:0007669"/>
    <property type="project" value="TreeGrafter"/>
</dbReference>
<dbReference type="InterPro" id="IPR001789">
    <property type="entry name" value="Sig_transdc_resp-reg_receiver"/>
</dbReference>
<keyword evidence="2" id="KW-0902">Two-component regulatory system</keyword>
<evidence type="ECO:0000256" key="2">
    <source>
        <dbReference type="ARBA" id="ARBA00023012"/>
    </source>
</evidence>
<reference evidence="8 9" key="1">
    <citation type="submission" date="2018-03" db="EMBL/GenBank/DDBJ databases">
        <title>Draft Genome Sequences of the Obligatory Marine Myxobacteria Enhygromyxa salina SWB005.</title>
        <authorList>
            <person name="Poehlein A."/>
            <person name="Moghaddam J.A."/>
            <person name="Harms H."/>
            <person name="Alanjari M."/>
            <person name="Koenig G.M."/>
            <person name="Daniel R."/>
            <person name="Schaeberle T.F."/>
        </authorList>
    </citation>
    <scope>NUCLEOTIDE SEQUENCE [LARGE SCALE GENOMIC DNA]</scope>
    <source>
        <strain evidence="8 9">SWB005</strain>
    </source>
</reference>